<gene>
    <name evidence="1" type="ordered locus">RL2529</name>
</gene>
<keyword evidence="2" id="KW-1185">Reference proteome</keyword>
<dbReference type="InterPro" id="IPR012545">
    <property type="entry name" value="DUF1697"/>
</dbReference>
<dbReference type="EMBL" id="AM236080">
    <property type="protein sequence ID" value="CAK08017.1"/>
    <property type="molecule type" value="Genomic_DNA"/>
</dbReference>
<name>Q1MGA6_RHIJ3</name>
<dbReference type="Pfam" id="PF08002">
    <property type="entry name" value="DUF1697"/>
    <property type="match status" value="1"/>
</dbReference>
<dbReference type="Gene3D" id="3.30.70.1280">
    <property type="entry name" value="SP0830-like domains"/>
    <property type="match status" value="1"/>
</dbReference>
<sequence length="192" mass="21685">MDPVALFRPRAEERVSAMSTFIALLHSIVLTPDRRVIMQDLRALAEELGYREPRTLVSTGNLVFEADEMRPHELETQLEEAFEEKFGRHVDIIVRSDCTWMALCSTNPFKDGNGDQVIVRVMRLPVDPTKVEALKQLMTEGQRIAVVGGDLWIDFAGKPSQSKLLSALTTKRLGVGTMRNWNTVRGLTEMIM</sequence>
<proteinExistence type="predicted"/>
<dbReference type="Proteomes" id="UP000006575">
    <property type="component" value="Chromosome"/>
</dbReference>
<dbReference type="PANTHER" id="PTHR36439">
    <property type="entry name" value="BLL4334 PROTEIN"/>
    <property type="match status" value="1"/>
</dbReference>
<accession>Q1MGA6</accession>
<dbReference type="HOGENOM" id="CLU_106303_1_0_5"/>
<evidence type="ECO:0008006" key="3">
    <source>
        <dbReference type="Google" id="ProtNLM"/>
    </source>
</evidence>
<protein>
    <recommendedName>
        <fullName evidence="3">DUF1697 domain-containing protein</fullName>
    </recommendedName>
</protein>
<dbReference type="SUPFAM" id="SSF160379">
    <property type="entry name" value="SP0830-like"/>
    <property type="match status" value="1"/>
</dbReference>
<organism evidence="1 2">
    <name type="scientific">Rhizobium johnstonii (strain DSM 114642 / LMG 32736 / 3841)</name>
    <name type="common">Rhizobium leguminosarum bv. viciae</name>
    <dbReference type="NCBI Taxonomy" id="216596"/>
    <lineage>
        <taxon>Bacteria</taxon>
        <taxon>Pseudomonadati</taxon>
        <taxon>Pseudomonadota</taxon>
        <taxon>Alphaproteobacteria</taxon>
        <taxon>Hyphomicrobiales</taxon>
        <taxon>Rhizobiaceae</taxon>
        <taxon>Rhizobium/Agrobacterium group</taxon>
        <taxon>Rhizobium</taxon>
        <taxon>Rhizobium johnstonii</taxon>
    </lineage>
</organism>
<dbReference type="EnsemblBacteria" id="CAK08017">
    <property type="protein sequence ID" value="CAK08017"/>
    <property type="gene ID" value="RL2529"/>
</dbReference>
<evidence type="ECO:0000313" key="2">
    <source>
        <dbReference type="Proteomes" id="UP000006575"/>
    </source>
</evidence>
<reference evidence="1 2" key="1">
    <citation type="journal article" date="2006" name="Genome Biol.">
        <title>The genome of Rhizobium leguminosarum has recognizable core and accessory components.</title>
        <authorList>
            <person name="Young J.W."/>
            <person name="Crossman L.C."/>
            <person name="Johnston A.W.B."/>
            <person name="Thomson N.R."/>
            <person name="Ghazoui Z.F."/>
            <person name="Hull K.H."/>
            <person name="Wexler M."/>
            <person name="Curson A.R.J."/>
            <person name="Todd J.D."/>
            <person name="Poole P.S."/>
            <person name="Mauchline T.H."/>
            <person name="East A.K."/>
            <person name="Quail M.A."/>
            <person name="Churcher C."/>
            <person name="Arrowsmith C."/>
            <person name="Cherevach A."/>
            <person name="Chillingworth T."/>
            <person name="Clarke K."/>
            <person name="Cronin A."/>
            <person name="Davis P."/>
            <person name="Fraser A."/>
            <person name="Hance Z."/>
            <person name="Hauser H."/>
            <person name="Jagels K."/>
            <person name="Moule S."/>
            <person name="Mungall K."/>
            <person name="Norbertczak H."/>
            <person name="Rabbinowitsch E."/>
            <person name="Sanders M."/>
            <person name="Simmonds M."/>
            <person name="Whitehead S."/>
            <person name="Parkhill J."/>
        </authorList>
    </citation>
    <scope>NUCLEOTIDE SEQUENCE [LARGE SCALE GENOMIC DNA]</scope>
    <source>
        <strain evidence="2">DSM 114642 / LMG 32736 / 3841</strain>
    </source>
</reference>
<dbReference type="eggNOG" id="COG3797">
    <property type="taxonomic scope" value="Bacteria"/>
</dbReference>
<dbReference type="PANTHER" id="PTHR36439:SF1">
    <property type="entry name" value="DUF1697 DOMAIN-CONTAINING PROTEIN"/>
    <property type="match status" value="1"/>
</dbReference>
<dbReference type="PIRSF" id="PIRSF008502">
    <property type="entry name" value="UCP008502"/>
    <property type="match status" value="1"/>
</dbReference>
<dbReference type="KEGG" id="rle:RL2529"/>
<evidence type="ECO:0000313" key="1">
    <source>
        <dbReference type="EMBL" id="CAK08017.1"/>
    </source>
</evidence>
<dbReference type="AlphaFoldDB" id="Q1MGA6"/>